<evidence type="ECO:0000259" key="12">
    <source>
        <dbReference type="Pfam" id="PF02767"/>
    </source>
</evidence>
<dbReference type="InterPro" id="IPR022635">
    <property type="entry name" value="DNA_polIII_beta_C"/>
</dbReference>
<protein>
    <recommendedName>
        <fullName evidence="3 10">Beta sliding clamp</fullName>
    </recommendedName>
</protein>
<comment type="subunit">
    <text evidence="10">Forms a ring-shaped head-to-tail homodimer around DNA.</text>
</comment>
<dbReference type="PANTHER" id="PTHR30478">
    <property type="entry name" value="DNA POLYMERASE III SUBUNIT BETA"/>
    <property type="match status" value="1"/>
</dbReference>
<dbReference type="InterPro" id="IPR022637">
    <property type="entry name" value="DNA_polIII_beta_cen"/>
</dbReference>
<organism evidence="14 15">
    <name type="scientific">Flavobacterium lipolyticum</name>
    <dbReference type="NCBI Taxonomy" id="2893754"/>
    <lineage>
        <taxon>Bacteria</taxon>
        <taxon>Pseudomonadati</taxon>
        <taxon>Bacteroidota</taxon>
        <taxon>Flavobacteriia</taxon>
        <taxon>Flavobacteriales</taxon>
        <taxon>Flavobacteriaceae</taxon>
        <taxon>Flavobacterium</taxon>
    </lineage>
</organism>
<evidence type="ECO:0000313" key="14">
    <source>
        <dbReference type="EMBL" id="MCC9016953.1"/>
    </source>
</evidence>
<dbReference type="SMART" id="SM00480">
    <property type="entry name" value="POL3Bc"/>
    <property type="match status" value="1"/>
</dbReference>
<feature type="domain" description="DNA polymerase III beta sliding clamp central" evidence="12">
    <location>
        <begin position="129"/>
        <end position="242"/>
    </location>
</feature>
<evidence type="ECO:0000313" key="15">
    <source>
        <dbReference type="Proteomes" id="UP001430700"/>
    </source>
</evidence>
<evidence type="ECO:0000256" key="2">
    <source>
        <dbReference type="ARBA" id="ARBA00010752"/>
    </source>
</evidence>
<evidence type="ECO:0000259" key="13">
    <source>
        <dbReference type="Pfam" id="PF02768"/>
    </source>
</evidence>
<dbReference type="PANTHER" id="PTHR30478:SF0">
    <property type="entry name" value="BETA SLIDING CLAMP"/>
    <property type="match status" value="1"/>
</dbReference>
<dbReference type="Pfam" id="PF02767">
    <property type="entry name" value="DNA_pol3_beta_2"/>
    <property type="match status" value="1"/>
</dbReference>
<evidence type="ECO:0000256" key="7">
    <source>
        <dbReference type="ARBA" id="ARBA00022705"/>
    </source>
</evidence>
<dbReference type="InterPro" id="IPR022634">
    <property type="entry name" value="DNA_polIII_beta_N"/>
</dbReference>
<evidence type="ECO:0000256" key="4">
    <source>
        <dbReference type="ARBA" id="ARBA00022490"/>
    </source>
</evidence>
<dbReference type="GO" id="GO:0003887">
    <property type="term" value="F:DNA-directed DNA polymerase activity"/>
    <property type="evidence" value="ECO:0007669"/>
    <property type="project" value="UniProtKB-EC"/>
</dbReference>
<evidence type="ECO:0000256" key="10">
    <source>
        <dbReference type="PIRNR" id="PIRNR000804"/>
    </source>
</evidence>
<comment type="subcellular location">
    <subcellularLocation>
        <location evidence="1 10">Cytoplasm</location>
    </subcellularLocation>
</comment>
<sequence length="371" mass="40710">MTLTLNSKNLLEKLLVLVGVINSSNTLPILDCFLFDIDGNQLKITASDLETTISSTMEITSTDRGAIAVPARMLIDILKSFPDQPLALSVLVNSTIDITSVSGIYSIAYSPAKEFPKPVLIENAQSVKLNSKVIAKAVSKTVFATGTDDLRPIMMGVLFQFTASGLNFVATDAHKMVRYTRRDVVMPEPIDFIVPKKPLNVLKGILSSLDIDVDISFNQTNAIFSFEAYVVICRLVDGKYPNYAAVIPVDNPNKALINRSTLSSSVKCVAIFSNKTTKQLVLGFNGNEIHLSAEDIDYSNKANERLTCSYKGDDTRIGFNSKYLLEMISNLSCEEINFEFSHPNRAAIITPVDGESEEESTLMLIMPTLIS</sequence>
<evidence type="ECO:0000256" key="6">
    <source>
        <dbReference type="ARBA" id="ARBA00022695"/>
    </source>
</evidence>
<keyword evidence="6 10" id="KW-0548">Nucleotidyltransferase</keyword>
<dbReference type="InterPro" id="IPR046938">
    <property type="entry name" value="DNA_clamp_sf"/>
</dbReference>
<dbReference type="RefSeq" id="WP_229998747.1">
    <property type="nucleotide sequence ID" value="NZ_JAJJMN010000001.1"/>
</dbReference>
<evidence type="ECO:0000256" key="8">
    <source>
        <dbReference type="ARBA" id="ARBA00022932"/>
    </source>
</evidence>
<dbReference type="Proteomes" id="UP001430700">
    <property type="component" value="Unassembled WGS sequence"/>
</dbReference>
<evidence type="ECO:0000259" key="11">
    <source>
        <dbReference type="Pfam" id="PF00712"/>
    </source>
</evidence>
<comment type="function">
    <text evidence="10">Confers DNA tethering and processivity to DNA polymerases and other proteins. Acts as a clamp, forming a ring around DNA (a reaction catalyzed by the clamp-loading complex) which diffuses in an ATP-independent manner freely and bidirectionally along dsDNA. Initially characterized for its ability to contact the catalytic subunit of DNA polymerase III (Pol III), a complex, multichain enzyme responsible for most of the replicative synthesis in bacteria; Pol III exhibits 3'-5' exonuclease proofreading activity. The beta chain is required for initiation of replication as well as for processivity of DNA replication.</text>
</comment>
<evidence type="ECO:0000256" key="1">
    <source>
        <dbReference type="ARBA" id="ARBA00004496"/>
    </source>
</evidence>
<feature type="domain" description="DNA polymerase III beta sliding clamp N-terminal" evidence="11">
    <location>
        <begin position="1"/>
        <end position="116"/>
    </location>
</feature>
<reference evidence="14" key="1">
    <citation type="submission" date="2021-11" db="EMBL/GenBank/DDBJ databases">
        <title>Description of novel Flavobacterium species.</title>
        <authorList>
            <person name="Saticioglu I.B."/>
            <person name="Ay H."/>
            <person name="Altun S."/>
            <person name="Duman M."/>
        </authorList>
    </citation>
    <scope>NUCLEOTIDE SEQUENCE</scope>
    <source>
        <strain evidence="14">F-126</strain>
    </source>
</reference>
<evidence type="ECO:0000256" key="9">
    <source>
        <dbReference type="ARBA" id="ARBA00023125"/>
    </source>
</evidence>
<dbReference type="CDD" id="cd00140">
    <property type="entry name" value="beta_clamp"/>
    <property type="match status" value="1"/>
</dbReference>
<dbReference type="SUPFAM" id="SSF55979">
    <property type="entry name" value="DNA clamp"/>
    <property type="match status" value="3"/>
</dbReference>
<dbReference type="InterPro" id="IPR001001">
    <property type="entry name" value="DNA_polIII_beta"/>
</dbReference>
<keyword evidence="15" id="KW-1185">Reference proteome</keyword>
<name>A0ABS8LWM9_9FLAO</name>
<dbReference type="NCBIfam" id="TIGR00663">
    <property type="entry name" value="dnan"/>
    <property type="match status" value="1"/>
</dbReference>
<dbReference type="Gene3D" id="3.10.150.10">
    <property type="entry name" value="DNA Polymerase III, subunit A, domain 2"/>
    <property type="match status" value="1"/>
</dbReference>
<evidence type="ECO:0000256" key="5">
    <source>
        <dbReference type="ARBA" id="ARBA00022679"/>
    </source>
</evidence>
<comment type="similarity">
    <text evidence="2 10">Belongs to the beta sliding clamp family.</text>
</comment>
<feature type="domain" description="DNA polymerase III beta sliding clamp C-terminal" evidence="13">
    <location>
        <begin position="246"/>
        <end position="357"/>
    </location>
</feature>
<keyword evidence="9" id="KW-0238">DNA-binding</keyword>
<gene>
    <name evidence="14" type="primary">dnaN</name>
    <name evidence="14" type="ORF">LNQ34_04115</name>
</gene>
<dbReference type="Pfam" id="PF00712">
    <property type="entry name" value="DNA_pol3_beta"/>
    <property type="match status" value="1"/>
</dbReference>
<proteinExistence type="inferred from homology"/>
<comment type="caution">
    <text evidence="14">The sequence shown here is derived from an EMBL/GenBank/DDBJ whole genome shotgun (WGS) entry which is preliminary data.</text>
</comment>
<accession>A0ABS8LWM9</accession>
<keyword evidence="7 10" id="KW-0235">DNA replication</keyword>
<keyword evidence="5 10" id="KW-0808">Transferase</keyword>
<keyword evidence="4 10" id="KW-0963">Cytoplasm</keyword>
<dbReference type="Gene3D" id="3.70.10.10">
    <property type="match status" value="1"/>
</dbReference>
<dbReference type="EMBL" id="JAJJMN010000001">
    <property type="protein sequence ID" value="MCC9016953.1"/>
    <property type="molecule type" value="Genomic_DNA"/>
</dbReference>
<dbReference type="PIRSF" id="PIRSF000804">
    <property type="entry name" value="DNA_pol_III_b"/>
    <property type="match status" value="1"/>
</dbReference>
<keyword evidence="8 10" id="KW-0239">DNA-directed DNA polymerase</keyword>
<evidence type="ECO:0000256" key="3">
    <source>
        <dbReference type="ARBA" id="ARBA00021035"/>
    </source>
</evidence>
<dbReference type="Pfam" id="PF02768">
    <property type="entry name" value="DNA_pol3_beta_3"/>
    <property type="match status" value="1"/>
</dbReference>